<evidence type="ECO:0000256" key="1">
    <source>
        <dbReference type="ARBA" id="ARBA00022826"/>
    </source>
</evidence>
<dbReference type="PANTHER" id="PTHR45743:SF2">
    <property type="entry name" value="POTASSIUM CHANNEL AKT1"/>
    <property type="match status" value="1"/>
</dbReference>
<keyword evidence="1" id="KW-0633">Potassium transport</keyword>
<dbReference type="EMBL" id="LGRX02004463">
    <property type="protein sequence ID" value="KAK3280280.1"/>
    <property type="molecule type" value="Genomic_DNA"/>
</dbReference>
<evidence type="ECO:0000256" key="2">
    <source>
        <dbReference type="ARBA" id="ARBA00022882"/>
    </source>
</evidence>
<sequence length="752" mass="82256">MMSWAMPNPHCVYTTSQVSSIVFEEEKQKAEEREKMAKTVGMLKGSNLPANLASEIVRTIFKTKERDARCNVDKLYALMSFNLRVKVARFCCHDTLRNVPILRACSSQFLNVLAVVLREVSAIAEEVLFEQDAVADCMYILTQGKVQVTEGEASHHSVTMKNPGASIGELPVLLGTRHTCTAQVKTPAATLFVVRRDQLMPLLLEFPDDEVALHEAASFELQSPHHFGSGSRPSSARRSSIASDPDGMNTHGTSADAWRVFATMRKRRGATIAKLCQCAKAGNIEHMAQLLRPGIAEINDQDANNRAMLAVAASEGQLEAVEYLLQCGASPAVTDGYGNTPINDALRGRHYDVAEKLKLAGASVEYASMDMASLVCTVAHQGDVDYMRHLLYHGLDVTAADYDQRTALHLAASEGHVEMVELLLEFGADMEARDKFGNSPLADAVRESHTEVQQSLYTKGARLMGHSIQLCEAAAKGELETLVELCKNGADPNCGDYDKRTCLHLACSNGHNSCVDFLLRIPDIDINALDNFGGTPMDDALRHQHFPIVLMLTKLGALQGSSLAVQRESKAQNAARSSQLSDRVKHLSSKIEQSSREHQTGALVTEVLGQVKVLEAEVKSVCQRLREVLDITLPTGDNKCLEVDLSKSLLTASKAYLAQVKRMAKALSDTLDDVNDYIPDRCSLRILPALKSGNHKGVIQTIQRETKFLMKFVGGLNTLCDEAPHITWDPLLLLSGDCSLMLAAAREIHVSP</sequence>
<evidence type="ECO:0000256" key="4">
    <source>
        <dbReference type="SAM" id="MobiDB-lite"/>
    </source>
</evidence>
<keyword evidence="7" id="KW-1185">Reference proteome</keyword>
<reference evidence="6 7" key="1">
    <citation type="journal article" date="2015" name="Genome Biol. Evol.">
        <title>Comparative Genomics of a Bacterivorous Green Alga Reveals Evolutionary Causalities and Consequences of Phago-Mixotrophic Mode of Nutrition.</title>
        <authorList>
            <person name="Burns J.A."/>
            <person name="Paasch A."/>
            <person name="Narechania A."/>
            <person name="Kim E."/>
        </authorList>
    </citation>
    <scope>NUCLEOTIDE SEQUENCE [LARGE SCALE GENOMIC DNA]</scope>
    <source>
        <strain evidence="6 7">PLY_AMNH</strain>
    </source>
</reference>
<dbReference type="Pfam" id="PF12796">
    <property type="entry name" value="Ank_2"/>
    <property type="match status" value="3"/>
</dbReference>
<dbReference type="InterPro" id="IPR018490">
    <property type="entry name" value="cNMP-bd_dom_sf"/>
</dbReference>
<keyword evidence="1" id="KW-0631">Potassium channel</keyword>
<dbReference type="Proteomes" id="UP001190700">
    <property type="component" value="Unassembled WGS sequence"/>
</dbReference>
<dbReference type="PANTHER" id="PTHR45743">
    <property type="entry name" value="POTASSIUM CHANNEL AKT1"/>
    <property type="match status" value="1"/>
</dbReference>
<dbReference type="Pfam" id="PF00027">
    <property type="entry name" value="cNMP_binding"/>
    <property type="match status" value="1"/>
</dbReference>
<dbReference type="SMART" id="SM00248">
    <property type="entry name" value="ANK"/>
    <property type="match status" value="7"/>
</dbReference>
<organism evidence="6 7">
    <name type="scientific">Cymbomonas tetramitiformis</name>
    <dbReference type="NCBI Taxonomy" id="36881"/>
    <lineage>
        <taxon>Eukaryota</taxon>
        <taxon>Viridiplantae</taxon>
        <taxon>Chlorophyta</taxon>
        <taxon>Pyramimonadophyceae</taxon>
        <taxon>Pyramimonadales</taxon>
        <taxon>Pyramimonadaceae</taxon>
        <taxon>Cymbomonas</taxon>
    </lineage>
</organism>
<dbReference type="AlphaFoldDB" id="A0AAE0LD15"/>
<evidence type="ECO:0000313" key="6">
    <source>
        <dbReference type="EMBL" id="KAK3280280.1"/>
    </source>
</evidence>
<keyword evidence="2" id="KW-0851">Voltage-gated channel</keyword>
<keyword evidence="1" id="KW-0630">Potassium</keyword>
<name>A0AAE0LD15_9CHLO</name>
<keyword evidence="3" id="KW-0040">ANK repeat</keyword>
<dbReference type="Gene3D" id="1.25.40.20">
    <property type="entry name" value="Ankyrin repeat-containing domain"/>
    <property type="match status" value="3"/>
</dbReference>
<dbReference type="InterPro" id="IPR002110">
    <property type="entry name" value="Ankyrin_rpt"/>
</dbReference>
<feature type="region of interest" description="Disordered" evidence="4">
    <location>
        <begin position="223"/>
        <end position="253"/>
    </location>
</feature>
<keyword evidence="2" id="KW-0406">Ion transport</keyword>
<dbReference type="SUPFAM" id="SSF51206">
    <property type="entry name" value="cAMP-binding domain-like"/>
    <property type="match status" value="1"/>
</dbReference>
<feature type="domain" description="Cyclic nucleotide-binding" evidence="5">
    <location>
        <begin position="101"/>
        <end position="203"/>
    </location>
</feature>
<comment type="caution">
    <text evidence="6">The sequence shown here is derived from an EMBL/GenBank/DDBJ whole genome shotgun (WGS) entry which is preliminary data.</text>
</comment>
<dbReference type="Gene3D" id="2.60.120.10">
    <property type="entry name" value="Jelly Rolls"/>
    <property type="match status" value="1"/>
</dbReference>
<evidence type="ECO:0000259" key="5">
    <source>
        <dbReference type="PROSITE" id="PS50042"/>
    </source>
</evidence>
<dbReference type="PROSITE" id="PS50042">
    <property type="entry name" value="CNMP_BINDING_3"/>
    <property type="match status" value="1"/>
</dbReference>
<dbReference type="InterPro" id="IPR000595">
    <property type="entry name" value="cNMP-bd_dom"/>
</dbReference>
<dbReference type="SUPFAM" id="SSF48403">
    <property type="entry name" value="Ankyrin repeat"/>
    <property type="match status" value="1"/>
</dbReference>
<keyword evidence="2" id="KW-0813">Transport</keyword>
<dbReference type="InterPro" id="IPR014710">
    <property type="entry name" value="RmlC-like_jellyroll"/>
</dbReference>
<dbReference type="PROSITE" id="PS50088">
    <property type="entry name" value="ANK_REPEAT"/>
    <property type="match status" value="2"/>
</dbReference>
<feature type="repeat" description="ANK" evidence="3">
    <location>
        <begin position="403"/>
        <end position="435"/>
    </location>
</feature>
<dbReference type="InterPro" id="IPR036770">
    <property type="entry name" value="Ankyrin_rpt-contain_sf"/>
</dbReference>
<dbReference type="PROSITE" id="PS50297">
    <property type="entry name" value="ANK_REP_REGION"/>
    <property type="match status" value="1"/>
</dbReference>
<dbReference type="GO" id="GO:0034702">
    <property type="term" value="C:monoatomic ion channel complex"/>
    <property type="evidence" value="ECO:0007669"/>
    <property type="project" value="UniProtKB-KW"/>
</dbReference>
<dbReference type="GO" id="GO:0005249">
    <property type="term" value="F:voltage-gated potassium channel activity"/>
    <property type="evidence" value="ECO:0007669"/>
    <property type="project" value="InterPro"/>
</dbReference>
<dbReference type="InterPro" id="IPR045319">
    <property type="entry name" value="KAT/AKT"/>
</dbReference>
<evidence type="ECO:0000256" key="3">
    <source>
        <dbReference type="PROSITE-ProRule" id="PRU00023"/>
    </source>
</evidence>
<feature type="repeat" description="ANK" evidence="3">
    <location>
        <begin position="304"/>
        <end position="336"/>
    </location>
</feature>
<gene>
    <name evidence="6" type="ORF">CYMTET_11874</name>
</gene>
<protein>
    <recommendedName>
        <fullName evidence="5">Cyclic nucleotide-binding domain-containing protein</fullName>
    </recommendedName>
</protein>
<keyword evidence="2" id="KW-0407">Ion channel</keyword>
<accession>A0AAE0LD15</accession>
<feature type="compositionally biased region" description="Low complexity" evidence="4">
    <location>
        <begin position="228"/>
        <end position="246"/>
    </location>
</feature>
<proteinExistence type="predicted"/>
<dbReference type="CDD" id="cd00038">
    <property type="entry name" value="CAP_ED"/>
    <property type="match status" value="1"/>
</dbReference>
<dbReference type="SMART" id="SM00100">
    <property type="entry name" value="cNMP"/>
    <property type="match status" value="1"/>
</dbReference>
<evidence type="ECO:0000313" key="7">
    <source>
        <dbReference type="Proteomes" id="UP001190700"/>
    </source>
</evidence>